<proteinExistence type="predicted"/>
<dbReference type="OrthoDB" id="9814800at2"/>
<dbReference type="InterPro" id="IPR051012">
    <property type="entry name" value="CellSynth/LPSAsmb/PSIAsmb"/>
</dbReference>
<dbReference type="RefSeq" id="WP_114209762.1">
    <property type="nucleotide sequence ID" value="NZ_CP030840.1"/>
</dbReference>
<dbReference type="SMART" id="SM00028">
    <property type="entry name" value="TPR"/>
    <property type="match status" value="4"/>
</dbReference>
<reference evidence="5 6" key="1">
    <citation type="journal article" date="2018" name="Front. Microbiol.">
        <title>Hydrolytic Capabilities as a Key to Environmental Success: Chitinolytic and Cellulolytic Acidobacteria From Acidic Sub-arctic Soils and Boreal Peatlands.</title>
        <authorList>
            <person name="Belova S.E."/>
            <person name="Ravin N.V."/>
            <person name="Pankratov T.A."/>
            <person name="Rakitin A.L."/>
            <person name="Ivanova A.A."/>
            <person name="Beletsky A.V."/>
            <person name="Mardanov A.V."/>
            <person name="Sinninghe Damste J.S."/>
            <person name="Dedysh S.N."/>
        </authorList>
    </citation>
    <scope>NUCLEOTIDE SEQUENCE [LARGE SCALE GENOMIC DNA]</scope>
    <source>
        <strain evidence="5 6">SBC82</strain>
    </source>
</reference>
<sequence length="737" mass="83266">MNTCFRRLFIVFLLLVGASAFVWRETSGEVDARADEALRRKLYADNIRKTYSYSFEKGNISLPGNAAVAGNDFLEPDAFPDAAYCGHCHQEAYSEWRQALHSNSFRTPFYRTSVNVLIRTKGIDFARHCDSCHNPVGVLAGALDPNSTMDRSFDRDGLTCMTCHSIQSVRPLLGNGSFTMGVPAVMVDEQGNRIPGKVPDAEILAHTDRHSQAVMQDIYKSPEFCSACHKANLPPMLNGYKWIRAFTTYDEWQNSKFSQRNPLTFYSADFTTCQNCHMKRAPITLPDYGAKHGMMASHRWLAGNTAVPFYYGFDQQLTKTVEFLKSDNFLNVDLFALKEAGSNAPITPLGTDPVNIRPDETLDAYVVIQNKNIGHSLIPEVRDLYEAWAQFTVKDAAGDVLYQSGYLNPDGSLDKRAHSFTNRPVNVIGDFVDNHMVWTIHSMAYDDSIQAGRSALVRYQFHLPADIKGPVTITVSVNYRHLRQSYLNNVLGKDHVAYPVVEIASRSRTLNLGDNAPTAPAAADNPDWMRWNNLGIGYLDQLQHEDAIHAFEQVVHLRPDYKDGYINLGLTYIDWEKYEQARPPLEKALSLHPDDARALYYLAFVERRQRHSDAEIADLRKVVEQFPQSRDARRELGISYYQQHRADEAMEQFKALQAIDPDDLAAHYNLAILYRRQGMKEQAAQEAAKYTIKRVDPGAPTYSLEYLRKHPEISTESVPWHMHTDLPPAAPATGGQP</sequence>
<dbReference type="Gene3D" id="1.10.1130.10">
    <property type="entry name" value="Flavocytochrome C3, Chain A"/>
    <property type="match status" value="1"/>
</dbReference>
<keyword evidence="1" id="KW-0677">Repeat</keyword>
<evidence type="ECO:0000256" key="2">
    <source>
        <dbReference type="ARBA" id="ARBA00022803"/>
    </source>
</evidence>
<organism evidence="5 6">
    <name type="scientific">Acidisarcina polymorpha</name>
    <dbReference type="NCBI Taxonomy" id="2211140"/>
    <lineage>
        <taxon>Bacteria</taxon>
        <taxon>Pseudomonadati</taxon>
        <taxon>Acidobacteriota</taxon>
        <taxon>Terriglobia</taxon>
        <taxon>Terriglobales</taxon>
        <taxon>Acidobacteriaceae</taxon>
        <taxon>Acidisarcina</taxon>
    </lineage>
</organism>
<dbReference type="PROSITE" id="PS50293">
    <property type="entry name" value="TPR_REGION"/>
    <property type="match status" value="1"/>
</dbReference>
<dbReference type="SUPFAM" id="SSF48695">
    <property type="entry name" value="Multiheme cytochromes"/>
    <property type="match status" value="1"/>
</dbReference>
<dbReference type="SUPFAM" id="SSF48452">
    <property type="entry name" value="TPR-like"/>
    <property type="match status" value="1"/>
</dbReference>
<dbReference type="InterPro" id="IPR023155">
    <property type="entry name" value="Cyt_c-552/4"/>
</dbReference>
<feature type="repeat" description="TPR" evidence="3">
    <location>
        <begin position="562"/>
        <end position="595"/>
    </location>
</feature>
<dbReference type="Pfam" id="PF13435">
    <property type="entry name" value="Cytochrome_C554"/>
    <property type="match status" value="1"/>
</dbReference>
<feature type="domain" description="Cytochrome c-552/4" evidence="4">
    <location>
        <begin position="85"/>
        <end position="165"/>
    </location>
</feature>
<dbReference type="AlphaFoldDB" id="A0A2Z5G836"/>
<dbReference type="PANTHER" id="PTHR45586">
    <property type="entry name" value="TPR REPEAT-CONTAINING PROTEIN PA4667"/>
    <property type="match status" value="1"/>
</dbReference>
<evidence type="ECO:0000313" key="6">
    <source>
        <dbReference type="Proteomes" id="UP000253606"/>
    </source>
</evidence>
<dbReference type="InterPro" id="IPR011990">
    <property type="entry name" value="TPR-like_helical_dom_sf"/>
</dbReference>
<evidence type="ECO:0000256" key="1">
    <source>
        <dbReference type="ARBA" id="ARBA00022737"/>
    </source>
</evidence>
<protein>
    <submittedName>
        <fullName evidence="5">TPR domain protein, putative component of TonB system</fullName>
    </submittedName>
</protein>
<dbReference type="Pfam" id="PF13432">
    <property type="entry name" value="TPR_16"/>
    <property type="match status" value="2"/>
</dbReference>
<name>A0A2Z5G836_9BACT</name>
<feature type="repeat" description="TPR" evidence="3">
    <location>
        <begin position="528"/>
        <end position="561"/>
    </location>
</feature>
<dbReference type="Gene3D" id="1.25.40.10">
    <property type="entry name" value="Tetratricopeptide repeat domain"/>
    <property type="match status" value="1"/>
</dbReference>
<dbReference type="EMBL" id="CP030840">
    <property type="protein sequence ID" value="AXC15129.1"/>
    <property type="molecule type" value="Genomic_DNA"/>
</dbReference>
<dbReference type="PROSITE" id="PS50005">
    <property type="entry name" value="TPR"/>
    <property type="match status" value="3"/>
</dbReference>
<accession>A0A2Z5G836</accession>
<evidence type="ECO:0000259" key="4">
    <source>
        <dbReference type="Pfam" id="PF13435"/>
    </source>
</evidence>
<evidence type="ECO:0000313" key="5">
    <source>
        <dbReference type="EMBL" id="AXC15129.1"/>
    </source>
</evidence>
<feature type="repeat" description="TPR" evidence="3">
    <location>
        <begin position="630"/>
        <end position="663"/>
    </location>
</feature>
<dbReference type="InterPro" id="IPR019734">
    <property type="entry name" value="TPR_rpt"/>
</dbReference>
<dbReference type="InterPro" id="IPR036280">
    <property type="entry name" value="Multihaem_cyt_sf"/>
</dbReference>
<gene>
    <name evidence="5" type="ORF">ACPOL_5885</name>
</gene>
<evidence type="ECO:0000256" key="3">
    <source>
        <dbReference type="PROSITE-ProRule" id="PRU00339"/>
    </source>
</evidence>
<dbReference type="KEGG" id="abas:ACPOL_5885"/>
<dbReference type="Proteomes" id="UP000253606">
    <property type="component" value="Chromosome"/>
</dbReference>
<dbReference type="PANTHER" id="PTHR45586:SF1">
    <property type="entry name" value="LIPOPOLYSACCHARIDE ASSEMBLY PROTEIN B"/>
    <property type="match status" value="1"/>
</dbReference>
<keyword evidence="2 3" id="KW-0802">TPR repeat</keyword>
<keyword evidence="6" id="KW-1185">Reference proteome</keyword>